<name>A0AAE0EV59_9CHLO</name>
<feature type="domain" description="PPIase FKBP-type" evidence="3">
    <location>
        <begin position="34"/>
        <end position="120"/>
    </location>
</feature>
<feature type="region of interest" description="Disordered" evidence="2">
    <location>
        <begin position="126"/>
        <end position="287"/>
    </location>
</feature>
<comment type="catalytic activity">
    <reaction evidence="1">
        <text>[protein]-peptidylproline (omega=180) = [protein]-peptidylproline (omega=0)</text>
        <dbReference type="Rhea" id="RHEA:16237"/>
        <dbReference type="Rhea" id="RHEA-COMP:10747"/>
        <dbReference type="Rhea" id="RHEA-COMP:10748"/>
        <dbReference type="ChEBI" id="CHEBI:83833"/>
        <dbReference type="ChEBI" id="CHEBI:83834"/>
        <dbReference type="EC" id="5.2.1.8"/>
    </reaction>
</comment>
<reference evidence="4 5" key="1">
    <citation type="journal article" date="2015" name="Genome Biol. Evol.">
        <title>Comparative Genomics of a Bacterivorous Green Alga Reveals Evolutionary Causalities and Consequences of Phago-Mixotrophic Mode of Nutrition.</title>
        <authorList>
            <person name="Burns J.A."/>
            <person name="Paasch A."/>
            <person name="Narechania A."/>
            <person name="Kim E."/>
        </authorList>
    </citation>
    <scope>NUCLEOTIDE SEQUENCE [LARGE SCALE GENOMIC DNA]</scope>
    <source>
        <strain evidence="4 5">PLY_AMNH</strain>
    </source>
</reference>
<gene>
    <name evidence="4" type="ORF">CYMTET_48434</name>
</gene>
<dbReference type="Pfam" id="PF00254">
    <property type="entry name" value="FKBP_C"/>
    <property type="match status" value="1"/>
</dbReference>
<feature type="compositionally biased region" description="Basic and acidic residues" evidence="2">
    <location>
        <begin position="221"/>
        <end position="241"/>
    </location>
</feature>
<feature type="compositionally biased region" description="Basic and acidic residues" evidence="2">
    <location>
        <begin position="252"/>
        <end position="276"/>
    </location>
</feature>
<sequence>MGLGDPPVPGDRVRILTKLFTTKRESYTKRETAGDALEAEFVGFHIYSNATVDEATDIAVGGENKHVVAGLVDAVKDMRMGARRKALIPPLLAWGALGKPDWGIELSKYMLYYIEVIGIEKNAFEPSQAPEAKTRAASGQRTVSSDKPPPSDTPNEPRTSVQPMEQEREGMESEPSASGKQSTMADEKPDKDPQSSVEEACDTSSEDLMRAPEADVGSELNEDKAAVHDHMTTSLEQKLKEQQWAAKLLEQSMERAPEPSKTDARRERRERVEAKRDRRRSKRHTEL</sequence>
<accession>A0AAE0EV59</accession>
<evidence type="ECO:0000313" key="4">
    <source>
        <dbReference type="EMBL" id="KAK3241836.1"/>
    </source>
</evidence>
<dbReference type="InterPro" id="IPR001179">
    <property type="entry name" value="PPIase_FKBP_dom"/>
</dbReference>
<dbReference type="EMBL" id="LGRX02033294">
    <property type="protein sequence ID" value="KAK3241836.1"/>
    <property type="molecule type" value="Genomic_DNA"/>
</dbReference>
<proteinExistence type="predicted"/>
<keyword evidence="1" id="KW-0413">Isomerase</keyword>
<dbReference type="Gene3D" id="3.10.50.40">
    <property type="match status" value="1"/>
</dbReference>
<feature type="compositionally biased region" description="Polar residues" evidence="2">
    <location>
        <begin position="153"/>
        <end position="163"/>
    </location>
</feature>
<dbReference type="AlphaFoldDB" id="A0AAE0EV59"/>
<keyword evidence="5" id="KW-1185">Reference proteome</keyword>
<dbReference type="SUPFAM" id="SSF54534">
    <property type="entry name" value="FKBP-like"/>
    <property type="match status" value="1"/>
</dbReference>
<evidence type="ECO:0000256" key="2">
    <source>
        <dbReference type="SAM" id="MobiDB-lite"/>
    </source>
</evidence>
<evidence type="ECO:0000313" key="5">
    <source>
        <dbReference type="Proteomes" id="UP001190700"/>
    </source>
</evidence>
<feature type="compositionally biased region" description="Basic residues" evidence="2">
    <location>
        <begin position="277"/>
        <end position="287"/>
    </location>
</feature>
<feature type="compositionally biased region" description="Polar residues" evidence="2">
    <location>
        <begin position="175"/>
        <end position="184"/>
    </location>
</feature>
<evidence type="ECO:0000256" key="1">
    <source>
        <dbReference type="PROSITE-ProRule" id="PRU00277"/>
    </source>
</evidence>
<evidence type="ECO:0000259" key="3">
    <source>
        <dbReference type="PROSITE" id="PS50059"/>
    </source>
</evidence>
<dbReference type="Proteomes" id="UP001190700">
    <property type="component" value="Unassembled WGS sequence"/>
</dbReference>
<dbReference type="PROSITE" id="PS50059">
    <property type="entry name" value="FKBP_PPIASE"/>
    <property type="match status" value="1"/>
</dbReference>
<dbReference type="InterPro" id="IPR046357">
    <property type="entry name" value="PPIase_dom_sf"/>
</dbReference>
<dbReference type="EC" id="5.2.1.8" evidence="1"/>
<protein>
    <recommendedName>
        <fullName evidence="1">peptidylprolyl isomerase</fullName>
        <ecNumber evidence="1">5.2.1.8</ecNumber>
    </recommendedName>
</protein>
<dbReference type="GO" id="GO:0003755">
    <property type="term" value="F:peptidyl-prolyl cis-trans isomerase activity"/>
    <property type="evidence" value="ECO:0007669"/>
    <property type="project" value="UniProtKB-KW"/>
</dbReference>
<comment type="caution">
    <text evidence="4">The sequence shown here is derived from an EMBL/GenBank/DDBJ whole genome shotgun (WGS) entry which is preliminary data.</text>
</comment>
<keyword evidence="1" id="KW-0697">Rotamase</keyword>
<organism evidence="4 5">
    <name type="scientific">Cymbomonas tetramitiformis</name>
    <dbReference type="NCBI Taxonomy" id="36881"/>
    <lineage>
        <taxon>Eukaryota</taxon>
        <taxon>Viridiplantae</taxon>
        <taxon>Chlorophyta</taxon>
        <taxon>Pyramimonadophyceae</taxon>
        <taxon>Pyramimonadales</taxon>
        <taxon>Pyramimonadaceae</taxon>
        <taxon>Cymbomonas</taxon>
    </lineage>
</organism>